<organism evidence="1 2">
    <name type="scientific">Solanum commersonii</name>
    <name type="common">Commerson's wild potato</name>
    <name type="synonym">Commerson's nightshade</name>
    <dbReference type="NCBI Taxonomy" id="4109"/>
    <lineage>
        <taxon>Eukaryota</taxon>
        <taxon>Viridiplantae</taxon>
        <taxon>Streptophyta</taxon>
        <taxon>Embryophyta</taxon>
        <taxon>Tracheophyta</taxon>
        <taxon>Spermatophyta</taxon>
        <taxon>Magnoliopsida</taxon>
        <taxon>eudicotyledons</taxon>
        <taxon>Gunneridae</taxon>
        <taxon>Pentapetalae</taxon>
        <taxon>asterids</taxon>
        <taxon>lamiids</taxon>
        <taxon>Solanales</taxon>
        <taxon>Solanaceae</taxon>
        <taxon>Solanoideae</taxon>
        <taxon>Solaneae</taxon>
        <taxon>Solanum</taxon>
    </lineage>
</organism>
<keyword evidence="2" id="KW-1185">Reference proteome</keyword>
<comment type="caution">
    <text evidence="1">The sequence shown here is derived from an EMBL/GenBank/DDBJ whole genome shotgun (WGS) entry which is preliminary data.</text>
</comment>
<reference evidence="1 2" key="1">
    <citation type="submission" date="2020-09" db="EMBL/GenBank/DDBJ databases">
        <title>De no assembly of potato wild relative species, Solanum commersonii.</title>
        <authorList>
            <person name="Cho K."/>
        </authorList>
    </citation>
    <scope>NUCLEOTIDE SEQUENCE [LARGE SCALE GENOMIC DNA]</scope>
    <source>
        <strain evidence="1">LZ3.2</strain>
        <tissue evidence="1">Leaf</tissue>
    </source>
</reference>
<accession>A0A9J6A588</accession>
<evidence type="ECO:0000313" key="2">
    <source>
        <dbReference type="Proteomes" id="UP000824120"/>
    </source>
</evidence>
<dbReference type="Proteomes" id="UP000824120">
    <property type="component" value="Chromosome 3"/>
</dbReference>
<name>A0A9J6A588_SOLCO</name>
<sequence length="59" mass="7001">MKRAEILCWGFGDSKVLGLWVPQWEKQSDDEIGGFLEESRRIEWLTSRTNVIFKAKRCR</sequence>
<proteinExistence type="predicted"/>
<dbReference type="EMBL" id="JACXVP010000003">
    <property type="protein sequence ID" value="KAG5619356.1"/>
    <property type="molecule type" value="Genomic_DNA"/>
</dbReference>
<evidence type="ECO:0000313" key="1">
    <source>
        <dbReference type="EMBL" id="KAG5619356.1"/>
    </source>
</evidence>
<dbReference type="AlphaFoldDB" id="A0A9J6A588"/>
<gene>
    <name evidence="1" type="ORF">H5410_019180</name>
</gene>
<protein>
    <submittedName>
        <fullName evidence="1">Uncharacterized protein</fullName>
    </submittedName>
</protein>